<dbReference type="PANTHER" id="PTHR34107:SF1">
    <property type="entry name" value="SLL0198 PROTEIN"/>
    <property type="match status" value="1"/>
</dbReference>
<keyword evidence="2" id="KW-0255">Endonuclease</keyword>
<evidence type="ECO:0000313" key="2">
    <source>
        <dbReference type="EMBL" id="MBW4464492.1"/>
    </source>
</evidence>
<dbReference type="EMBL" id="JAHHHV010000014">
    <property type="protein sequence ID" value="MBW4464492.1"/>
    <property type="molecule type" value="Genomic_DNA"/>
</dbReference>
<keyword evidence="2" id="KW-0378">Hydrolase</keyword>
<protein>
    <submittedName>
        <fullName evidence="2">Uma2 family endonuclease</fullName>
    </submittedName>
</protein>
<organism evidence="2 3">
    <name type="scientific">Pegethrix bostrychoides GSE-TBD4-15B</name>
    <dbReference type="NCBI Taxonomy" id="2839662"/>
    <lineage>
        <taxon>Bacteria</taxon>
        <taxon>Bacillati</taxon>
        <taxon>Cyanobacteriota</taxon>
        <taxon>Cyanophyceae</taxon>
        <taxon>Oculatellales</taxon>
        <taxon>Oculatellaceae</taxon>
        <taxon>Pegethrix</taxon>
    </lineage>
</organism>
<comment type="caution">
    <text evidence="2">The sequence shown here is derived from an EMBL/GenBank/DDBJ whole genome shotgun (WGS) entry which is preliminary data.</text>
</comment>
<accession>A0A951U4I7</accession>
<reference evidence="2" key="2">
    <citation type="journal article" date="2022" name="Microbiol. Resour. Announc.">
        <title>Metagenome Sequencing to Explore Phylogenomics of Terrestrial Cyanobacteria.</title>
        <authorList>
            <person name="Ward R.D."/>
            <person name="Stajich J.E."/>
            <person name="Johansen J.R."/>
            <person name="Huntemann M."/>
            <person name="Clum A."/>
            <person name="Foster B."/>
            <person name="Foster B."/>
            <person name="Roux S."/>
            <person name="Palaniappan K."/>
            <person name="Varghese N."/>
            <person name="Mukherjee S."/>
            <person name="Reddy T.B.K."/>
            <person name="Daum C."/>
            <person name="Copeland A."/>
            <person name="Chen I.A."/>
            <person name="Ivanova N.N."/>
            <person name="Kyrpides N.C."/>
            <person name="Shapiro N."/>
            <person name="Eloe-Fadrosh E.A."/>
            <person name="Pietrasiak N."/>
        </authorList>
    </citation>
    <scope>NUCLEOTIDE SEQUENCE</scope>
    <source>
        <strain evidence="2">GSE-TBD4-15B</strain>
    </source>
</reference>
<proteinExistence type="predicted"/>
<dbReference type="InterPro" id="IPR011335">
    <property type="entry name" value="Restrct_endonuc-II-like"/>
</dbReference>
<dbReference type="CDD" id="cd06260">
    <property type="entry name" value="DUF820-like"/>
    <property type="match status" value="1"/>
</dbReference>
<dbReference type="InterPro" id="IPR008538">
    <property type="entry name" value="Uma2"/>
</dbReference>
<dbReference type="SUPFAM" id="SSF52980">
    <property type="entry name" value="Restriction endonuclease-like"/>
    <property type="match status" value="1"/>
</dbReference>
<dbReference type="AlphaFoldDB" id="A0A951U4I7"/>
<sequence>MNAVTVTLNPVIKLSDDAFYELCQQNHDLRFERTAQGELLIMAPVGGEGSSREASAIAQLWSWNKQAKLGVVFSSSGGFKLPNGADRSPDAAWIAQARWDALTPEQRRKFPPIAPDFVIEIRSASDDLKPLQAKMQEYLENGVRLGWLINPQDRQVELYRLGQETEVLQSPSSLSGESLLPGFRLELDDELFG</sequence>
<name>A0A951U4I7_9CYAN</name>
<reference evidence="2" key="1">
    <citation type="submission" date="2021-05" db="EMBL/GenBank/DDBJ databases">
        <authorList>
            <person name="Pietrasiak N."/>
            <person name="Ward R."/>
            <person name="Stajich J.E."/>
            <person name="Kurbessoian T."/>
        </authorList>
    </citation>
    <scope>NUCLEOTIDE SEQUENCE</scope>
    <source>
        <strain evidence="2">GSE-TBD4-15B</strain>
    </source>
</reference>
<evidence type="ECO:0000259" key="1">
    <source>
        <dbReference type="Pfam" id="PF05685"/>
    </source>
</evidence>
<evidence type="ECO:0000313" key="3">
    <source>
        <dbReference type="Proteomes" id="UP000707356"/>
    </source>
</evidence>
<dbReference type="InterPro" id="IPR012296">
    <property type="entry name" value="Nuclease_put_TT1808"/>
</dbReference>
<dbReference type="Gene3D" id="3.90.1570.10">
    <property type="entry name" value="tt1808, chain A"/>
    <property type="match status" value="1"/>
</dbReference>
<dbReference type="PANTHER" id="PTHR34107">
    <property type="entry name" value="SLL0198 PROTEIN-RELATED"/>
    <property type="match status" value="1"/>
</dbReference>
<dbReference type="Proteomes" id="UP000707356">
    <property type="component" value="Unassembled WGS sequence"/>
</dbReference>
<dbReference type="GO" id="GO:0004519">
    <property type="term" value="F:endonuclease activity"/>
    <property type="evidence" value="ECO:0007669"/>
    <property type="project" value="UniProtKB-KW"/>
</dbReference>
<gene>
    <name evidence="2" type="ORF">KME07_03505</name>
</gene>
<dbReference type="Pfam" id="PF05685">
    <property type="entry name" value="Uma2"/>
    <property type="match status" value="1"/>
</dbReference>
<keyword evidence="2" id="KW-0540">Nuclease</keyword>
<feature type="domain" description="Putative restriction endonuclease" evidence="1">
    <location>
        <begin position="17"/>
        <end position="187"/>
    </location>
</feature>